<feature type="compositionally biased region" description="Low complexity" evidence="1">
    <location>
        <begin position="20"/>
        <end position="31"/>
    </location>
</feature>
<evidence type="ECO:0000313" key="2">
    <source>
        <dbReference type="EMBL" id="APW41285.1"/>
    </source>
</evidence>
<feature type="region of interest" description="Disordered" evidence="1">
    <location>
        <begin position="89"/>
        <end position="131"/>
    </location>
</feature>
<accession>A0A1P8K5I6</accession>
<evidence type="ECO:0000256" key="1">
    <source>
        <dbReference type="SAM" id="MobiDB-lite"/>
    </source>
</evidence>
<feature type="compositionally biased region" description="Low complexity" evidence="1">
    <location>
        <begin position="110"/>
        <end position="125"/>
    </location>
</feature>
<dbReference type="AlphaFoldDB" id="A0A1P8K5I6"/>
<dbReference type="STRING" id="1484693.RS694_01150"/>
<gene>
    <name evidence="2" type="ORF">RS694_01150</name>
</gene>
<feature type="region of interest" description="Disordered" evidence="1">
    <location>
        <begin position="1"/>
        <end position="31"/>
    </location>
</feature>
<name>A0A1P8K5I6_9BURK</name>
<dbReference type="KEGG" id="rsb:RS694_01150"/>
<keyword evidence="3" id="KW-1185">Reference proteome</keyword>
<evidence type="ECO:0008006" key="4">
    <source>
        <dbReference type="Google" id="ProtNLM"/>
    </source>
</evidence>
<proteinExistence type="predicted"/>
<evidence type="ECO:0000313" key="3">
    <source>
        <dbReference type="Proteomes" id="UP000186110"/>
    </source>
</evidence>
<dbReference type="EMBL" id="CP019239">
    <property type="protein sequence ID" value="APW41285.1"/>
    <property type="molecule type" value="Genomic_DNA"/>
</dbReference>
<sequence length="131" mass="13495">MGVAQEMRDPTVAPAEASTAPGVPGSAAPAPGMAVVVQDGKPHLVVGTRLVAVGQKVGNAQLERITETEIWLREGKQLRKLPRFNGIQRSVAKPPAPCKAPVANTKPRSKSAAVPAPQAVSPAVPCEGVQP</sequence>
<protein>
    <recommendedName>
        <fullName evidence="4">MSHA biogenesis protein MshK</fullName>
    </recommendedName>
</protein>
<organism evidence="2 3">
    <name type="scientific">Rhodoferax saidenbachensis</name>
    <dbReference type="NCBI Taxonomy" id="1484693"/>
    <lineage>
        <taxon>Bacteria</taxon>
        <taxon>Pseudomonadati</taxon>
        <taxon>Pseudomonadota</taxon>
        <taxon>Betaproteobacteria</taxon>
        <taxon>Burkholderiales</taxon>
        <taxon>Comamonadaceae</taxon>
        <taxon>Rhodoferax</taxon>
    </lineage>
</organism>
<reference evidence="2 3" key="1">
    <citation type="submission" date="2017-01" db="EMBL/GenBank/DDBJ databases">
        <authorList>
            <person name="Mah S.A."/>
            <person name="Swanson W.J."/>
            <person name="Moy G.W."/>
            <person name="Vacquier V.D."/>
        </authorList>
    </citation>
    <scope>NUCLEOTIDE SEQUENCE [LARGE SCALE GENOMIC DNA]</scope>
    <source>
        <strain evidence="2 3">DSM 22694</strain>
    </source>
</reference>
<dbReference type="Proteomes" id="UP000186110">
    <property type="component" value="Chromosome"/>
</dbReference>